<dbReference type="Pfam" id="PF22936">
    <property type="entry name" value="Pol_BBD"/>
    <property type="match status" value="1"/>
</dbReference>
<gene>
    <name evidence="4" type="ORF">KK1_039420</name>
</gene>
<dbReference type="SUPFAM" id="SSF53098">
    <property type="entry name" value="Ribonuclease H-like"/>
    <property type="match status" value="1"/>
</dbReference>
<dbReference type="InterPro" id="IPR001584">
    <property type="entry name" value="Integrase_cat-core"/>
</dbReference>
<name>A0A151R9Q4_CAJCA</name>
<feature type="region of interest" description="Disordered" evidence="2">
    <location>
        <begin position="545"/>
        <end position="586"/>
    </location>
</feature>
<dbReference type="Gene3D" id="3.30.420.10">
    <property type="entry name" value="Ribonuclease H-like superfamily/Ribonuclease H"/>
    <property type="match status" value="1"/>
</dbReference>
<accession>A0A151R9Q4</accession>
<dbReference type="OMA" id="EEFHEDS"/>
<dbReference type="PROSITE" id="PS50994">
    <property type="entry name" value="INTEGRASE"/>
    <property type="match status" value="1"/>
</dbReference>
<dbReference type="Proteomes" id="UP000075243">
    <property type="component" value="Unassembled WGS sequence"/>
</dbReference>
<dbReference type="GO" id="GO:0015074">
    <property type="term" value="P:DNA integration"/>
    <property type="evidence" value="ECO:0007669"/>
    <property type="project" value="InterPro"/>
</dbReference>
<dbReference type="InterPro" id="IPR025314">
    <property type="entry name" value="DUF4219"/>
</dbReference>
<dbReference type="PANTHER" id="PTHR42648:SF18">
    <property type="entry name" value="RETROTRANSPOSON, UNCLASSIFIED-LIKE PROTEIN"/>
    <property type="match status" value="1"/>
</dbReference>
<evidence type="ECO:0000259" key="3">
    <source>
        <dbReference type="PROSITE" id="PS50994"/>
    </source>
</evidence>
<keyword evidence="5" id="KW-1185">Reference proteome</keyword>
<evidence type="ECO:0000313" key="5">
    <source>
        <dbReference type="Proteomes" id="UP000075243"/>
    </source>
</evidence>
<reference evidence="4" key="1">
    <citation type="journal article" date="2012" name="Nat. Biotechnol.">
        <title>Draft genome sequence of pigeonpea (Cajanus cajan), an orphan legume crop of resource-poor farmers.</title>
        <authorList>
            <person name="Varshney R.K."/>
            <person name="Chen W."/>
            <person name="Li Y."/>
            <person name="Bharti A.K."/>
            <person name="Saxena R.K."/>
            <person name="Schlueter J.A."/>
            <person name="Donoghue M.T."/>
            <person name="Azam S."/>
            <person name="Fan G."/>
            <person name="Whaley A.M."/>
            <person name="Farmer A.D."/>
            <person name="Sheridan J."/>
            <person name="Iwata A."/>
            <person name="Tuteja R."/>
            <person name="Penmetsa R.V."/>
            <person name="Wu W."/>
            <person name="Upadhyaya H.D."/>
            <person name="Yang S.P."/>
            <person name="Shah T."/>
            <person name="Saxena K.B."/>
            <person name="Michael T."/>
            <person name="McCombie W.R."/>
            <person name="Yang B."/>
            <person name="Zhang G."/>
            <person name="Yang H."/>
            <person name="Wang J."/>
            <person name="Spillane C."/>
            <person name="Cook D.R."/>
            <person name="May G.D."/>
            <person name="Xu X."/>
            <person name="Jackson S.A."/>
        </authorList>
    </citation>
    <scope>NUCLEOTIDE SEQUENCE [LARGE SCALE GENOMIC DNA]</scope>
</reference>
<evidence type="ECO:0000256" key="1">
    <source>
        <dbReference type="ARBA" id="ARBA00022670"/>
    </source>
</evidence>
<feature type="compositionally biased region" description="Acidic residues" evidence="2">
    <location>
        <begin position="553"/>
        <end position="573"/>
    </location>
</feature>
<dbReference type="PANTHER" id="PTHR42648">
    <property type="entry name" value="TRANSPOSASE, PUTATIVE-RELATED"/>
    <property type="match status" value="1"/>
</dbReference>
<dbReference type="InterPro" id="IPR012337">
    <property type="entry name" value="RNaseH-like_sf"/>
</dbReference>
<dbReference type="EMBL" id="KQ483921">
    <property type="protein sequence ID" value="KYP39282.1"/>
    <property type="molecule type" value="Genomic_DNA"/>
</dbReference>
<evidence type="ECO:0000313" key="4">
    <source>
        <dbReference type="EMBL" id="KYP39282.1"/>
    </source>
</evidence>
<dbReference type="InterPro" id="IPR036397">
    <property type="entry name" value="RNaseH_sf"/>
</dbReference>
<dbReference type="Pfam" id="PF13961">
    <property type="entry name" value="DUF4219"/>
    <property type="match status" value="1"/>
</dbReference>
<dbReference type="InterPro" id="IPR057670">
    <property type="entry name" value="SH3_retrovirus"/>
</dbReference>
<dbReference type="Pfam" id="PF00665">
    <property type="entry name" value="rve"/>
    <property type="match status" value="1"/>
</dbReference>
<dbReference type="Pfam" id="PF13976">
    <property type="entry name" value="gag_pre-integrs"/>
    <property type="match status" value="1"/>
</dbReference>
<dbReference type="GO" id="GO:0006508">
    <property type="term" value="P:proteolysis"/>
    <property type="evidence" value="ECO:0007669"/>
    <property type="project" value="UniProtKB-KW"/>
</dbReference>
<keyword evidence="1" id="KW-0645">Protease</keyword>
<evidence type="ECO:0000256" key="2">
    <source>
        <dbReference type="SAM" id="MobiDB-lite"/>
    </source>
</evidence>
<dbReference type="Gramene" id="C.cajan_35331.t">
    <property type="protein sequence ID" value="C.cajan_35331.t"/>
    <property type="gene ID" value="C.cajan_35331"/>
</dbReference>
<dbReference type="InterPro" id="IPR039537">
    <property type="entry name" value="Retrotran_Ty1/copia-like"/>
</dbReference>
<dbReference type="InterPro" id="IPR025724">
    <property type="entry name" value="GAG-pre-integrase_dom"/>
</dbReference>
<dbReference type="InterPro" id="IPR054722">
    <property type="entry name" value="PolX-like_BBD"/>
</dbReference>
<proteinExistence type="predicted"/>
<dbReference type="Pfam" id="PF25597">
    <property type="entry name" value="SH3_retrovirus"/>
    <property type="match status" value="1"/>
</dbReference>
<feature type="domain" description="Integrase catalytic" evidence="3">
    <location>
        <begin position="293"/>
        <end position="469"/>
    </location>
</feature>
<sequence length="586" mass="66854">MASGSNSLPPPPVFAGENYDLWAAKMRTYLRAQSLWEVVENGSNPAPLPDNPTMAQVRFHSDEVAKEGRALAIIQAAVHDDVFIKILNLDTAKEAWDKLKEEFQVINELWRKYWSKEVWLIDSGCTNHMTNDASIFKELDQSHFSKVTVGNGESVEVKGKGVIAVETSSGTKYISDVLYVPEINQNLLSVGQMLEKNYTLHFEDMKCTIFDPSGCELMSIRMKDKSFPIEWKQPAMHAFPSSVDDSVLWHKRLGHFSYSTLKKISSNGLIQNLPSIEDDVDVCDVCQFGKQCRLPFPAVASWRAVEKLQLIHTDVCGPMSIASLNGNKYFLLFIDDFTRMSWVFFLKQKLDVFAAFQKFKTLVENEAGCQIKKLRSDNGTEYTAGEFKKFCDQAGIQHQFTVPYTPQQNGVSERKNRTVMEMARCLLFEKGLPKTFWAEAVNTSVYLLNLLPTKALKGKTPYEAWCGRKPSVEHLKIFGCVCYTHVPNVKRDKLDHKCEVGIFLGYSINTKGYRVYNLETKKIIVSRDIKFDEFSKWNWKKHQAEGSSKGLFDEDILQEQNSEDDEENYDSDNEFPVRGTRTLEDI</sequence>
<dbReference type="GO" id="GO:0003676">
    <property type="term" value="F:nucleic acid binding"/>
    <property type="evidence" value="ECO:0007669"/>
    <property type="project" value="InterPro"/>
</dbReference>
<organism evidence="4 5">
    <name type="scientific">Cajanus cajan</name>
    <name type="common">Pigeon pea</name>
    <name type="synonym">Cajanus indicus</name>
    <dbReference type="NCBI Taxonomy" id="3821"/>
    <lineage>
        <taxon>Eukaryota</taxon>
        <taxon>Viridiplantae</taxon>
        <taxon>Streptophyta</taxon>
        <taxon>Embryophyta</taxon>
        <taxon>Tracheophyta</taxon>
        <taxon>Spermatophyta</taxon>
        <taxon>Magnoliopsida</taxon>
        <taxon>eudicotyledons</taxon>
        <taxon>Gunneridae</taxon>
        <taxon>Pentapetalae</taxon>
        <taxon>rosids</taxon>
        <taxon>fabids</taxon>
        <taxon>Fabales</taxon>
        <taxon>Fabaceae</taxon>
        <taxon>Papilionoideae</taxon>
        <taxon>50 kb inversion clade</taxon>
        <taxon>NPAAA clade</taxon>
        <taxon>indigoferoid/millettioid clade</taxon>
        <taxon>Phaseoleae</taxon>
        <taxon>Cajanus</taxon>
    </lineage>
</organism>
<dbReference type="AlphaFoldDB" id="A0A151R9Q4"/>
<protein>
    <submittedName>
        <fullName evidence="4">Retrovirus-related Pol polyprotein from transposon TNT 1-94</fullName>
    </submittedName>
</protein>
<keyword evidence="1" id="KW-0378">Hydrolase</keyword>
<dbReference type="GO" id="GO:0008233">
    <property type="term" value="F:peptidase activity"/>
    <property type="evidence" value="ECO:0007669"/>
    <property type="project" value="UniProtKB-KW"/>
</dbReference>